<dbReference type="Proteomes" id="UP001458880">
    <property type="component" value="Unassembled WGS sequence"/>
</dbReference>
<sequence length="162" mass="18953">METNIYWLWLINFPFQLISADLLGPYPRSKNGNQYLLVVVDWFTKFCVVHPMAKATSRAIIKFLENQVFLIYGVPQIFVCDNGPQFRSTEFQNILREYKVQKIWYNARYHLQINATERQNRVLVTAIPSYITDNHKTWDVSIHKVAQAIRLAKHDVTGHSPA</sequence>
<dbReference type="GO" id="GO:0003676">
    <property type="term" value="F:nucleic acid binding"/>
    <property type="evidence" value="ECO:0007669"/>
    <property type="project" value="InterPro"/>
</dbReference>
<dbReference type="PROSITE" id="PS50994">
    <property type="entry name" value="INTEGRASE"/>
    <property type="match status" value="1"/>
</dbReference>
<comment type="caution">
    <text evidence="3">The sequence shown here is derived from an EMBL/GenBank/DDBJ whole genome shotgun (WGS) entry which is preliminary data.</text>
</comment>
<reference evidence="3 4" key="1">
    <citation type="journal article" date="2024" name="BMC Genomics">
        <title>De novo assembly and annotation of Popillia japonica's genome with initial clues to its potential as an invasive pest.</title>
        <authorList>
            <person name="Cucini C."/>
            <person name="Boschi S."/>
            <person name="Funari R."/>
            <person name="Cardaioli E."/>
            <person name="Iannotti N."/>
            <person name="Marturano G."/>
            <person name="Paoli F."/>
            <person name="Bruttini M."/>
            <person name="Carapelli A."/>
            <person name="Frati F."/>
            <person name="Nardi F."/>
        </authorList>
    </citation>
    <scope>NUCLEOTIDE SEQUENCE [LARGE SCALE GENOMIC DNA]</scope>
    <source>
        <strain evidence="3">DMR45628</strain>
    </source>
</reference>
<dbReference type="InterPro" id="IPR012337">
    <property type="entry name" value="RNaseH-like_sf"/>
</dbReference>
<dbReference type="PANTHER" id="PTHR37984:SF5">
    <property type="entry name" value="PROTEIN NYNRIN-LIKE"/>
    <property type="match status" value="1"/>
</dbReference>
<dbReference type="InterPro" id="IPR050951">
    <property type="entry name" value="Retrovirus_Pol_polyprotein"/>
</dbReference>
<feature type="signal peptide" evidence="1">
    <location>
        <begin position="1"/>
        <end position="20"/>
    </location>
</feature>
<dbReference type="Gene3D" id="3.30.420.10">
    <property type="entry name" value="Ribonuclease H-like superfamily/Ribonuclease H"/>
    <property type="match status" value="1"/>
</dbReference>
<evidence type="ECO:0000313" key="4">
    <source>
        <dbReference type="Proteomes" id="UP001458880"/>
    </source>
</evidence>
<organism evidence="3 4">
    <name type="scientific">Popillia japonica</name>
    <name type="common">Japanese beetle</name>
    <dbReference type="NCBI Taxonomy" id="7064"/>
    <lineage>
        <taxon>Eukaryota</taxon>
        <taxon>Metazoa</taxon>
        <taxon>Ecdysozoa</taxon>
        <taxon>Arthropoda</taxon>
        <taxon>Hexapoda</taxon>
        <taxon>Insecta</taxon>
        <taxon>Pterygota</taxon>
        <taxon>Neoptera</taxon>
        <taxon>Endopterygota</taxon>
        <taxon>Coleoptera</taxon>
        <taxon>Polyphaga</taxon>
        <taxon>Scarabaeiformia</taxon>
        <taxon>Scarabaeidae</taxon>
        <taxon>Rutelinae</taxon>
        <taxon>Popillia</taxon>
    </lineage>
</organism>
<dbReference type="PANTHER" id="PTHR37984">
    <property type="entry name" value="PROTEIN CBG26694"/>
    <property type="match status" value="1"/>
</dbReference>
<name>A0AAW1M6V7_POPJA</name>
<dbReference type="InterPro" id="IPR001584">
    <property type="entry name" value="Integrase_cat-core"/>
</dbReference>
<protein>
    <submittedName>
        <fullName evidence="3">Integrase core domain</fullName>
    </submittedName>
</protein>
<evidence type="ECO:0000256" key="1">
    <source>
        <dbReference type="SAM" id="SignalP"/>
    </source>
</evidence>
<dbReference type="InterPro" id="IPR036397">
    <property type="entry name" value="RNaseH_sf"/>
</dbReference>
<proteinExistence type="predicted"/>
<feature type="chain" id="PRO_5043855977" evidence="1">
    <location>
        <begin position="21"/>
        <end position="162"/>
    </location>
</feature>
<dbReference type="SUPFAM" id="SSF53098">
    <property type="entry name" value="Ribonuclease H-like"/>
    <property type="match status" value="1"/>
</dbReference>
<evidence type="ECO:0000259" key="2">
    <source>
        <dbReference type="PROSITE" id="PS50994"/>
    </source>
</evidence>
<dbReference type="EMBL" id="JASPKY010000060">
    <property type="protein sequence ID" value="KAK9744262.1"/>
    <property type="molecule type" value="Genomic_DNA"/>
</dbReference>
<evidence type="ECO:0000313" key="3">
    <source>
        <dbReference type="EMBL" id="KAK9744262.1"/>
    </source>
</evidence>
<keyword evidence="4" id="KW-1185">Reference proteome</keyword>
<accession>A0AAW1M6V7</accession>
<feature type="domain" description="Integrase catalytic" evidence="2">
    <location>
        <begin position="10"/>
        <end position="162"/>
    </location>
</feature>
<dbReference type="AlphaFoldDB" id="A0AAW1M6V7"/>
<dbReference type="Pfam" id="PF00665">
    <property type="entry name" value="rve"/>
    <property type="match status" value="1"/>
</dbReference>
<dbReference type="GO" id="GO:0015074">
    <property type="term" value="P:DNA integration"/>
    <property type="evidence" value="ECO:0007669"/>
    <property type="project" value="InterPro"/>
</dbReference>
<keyword evidence="1" id="KW-0732">Signal</keyword>
<gene>
    <name evidence="3" type="ORF">QE152_g7899</name>
</gene>